<feature type="region of interest" description="Disordered" evidence="1">
    <location>
        <begin position="169"/>
        <end position="243"/>
    </location>
</feature>
<feature type="domain" description="RNase MRP protein 1 RNA binding" evidence="2">
    <location>
        <begin position="23"/>
        <end position="121"/>
    </location>
</feature>
<dbReference type="GO" id="GO:0000294">
    <property type="term" value="P:nuclear-transcribed mRNA catabolic process, RNase MRP-dependent"/>
    <property type="evidence" value="ECO:0007669"/>
    <property type="project" value="TreeGrafter"/>
</dbReference>
<feature type="compositionally biased region" description="Low complexity" evidence="1">
    <location>
        <begin position="233"/>
        <end position="243"/>
    </location>
</feature>
<dbReference type="GO" id="GO:0042134">
    <property type="term" value="F:rRNA primary transcript binding"/>
    <property type="evidence" value="ECO:0007669"/>
    <property type="project" value="InterPro"/>
</dbReference>
<gene>
    <name evidence="3" type="ORF">M441DRAFT_49897</name>
</gene>
<dbReference type="EMBL" id="KZ679266">
    <property type="protein sequence ID" value="PTB38452.1"/>
    <property type="molecule type" value="Genomic_DNA"/>
</dbReference>
<dbReference type="OrthoDB" id="5414547at2759"/>
<dbReference type="AlphaFoldDB" id="A0A2T3Z0W2"/>
<dbReference type="CDD" id="cd22573">
    <property type="entry name" value="RMP1_RBD"/>
    <property type="match status" value="1"/>
</dbReference>
<dbReference type="GO" id="GO:0000172">
    <property type="term" value="C:ribonuclease MRP complex"/>
    <property type="evidence" value="ECO:0007669"/>
    <property type="project" value="InterPro"/>
</dbReference>
<feature type="compositionally biased region" description="Polar residues" evidence="1">
    <location>
        <begin position="169"/>
        <end position="198"/>
    </location>
</feature>
<sequence length="243" mass="26645">MSATSSSPPPPLAAESFSPLLPILNAFNHRHHNQHRLAHWWPVFRSLRRTIRNLIDDLSPPSTSLSSRPAARQQASSQSIPPRAIWLNKHFIPRAYVAFSQLAADNQHAPLGLLLIAILSRIHTALSPLLSVDNPITKPQPKTIRSNDLLTNQDKGVAIARQELSLAKTTTPSTSTERLKSSITQSIPDSNEQLQQISKPDRETVKPAKSKLNEASSSSISKDKKKKKKGKGDALSSLFGSLS</sequence>
<organism evidence="3 4">
    <name type="scientific">Trichoderma asperellum (strain ATCC 204424 / CBS 433.97 / NBRC 101777)</name>
    <dbReference type="NCBI Taxonomy" id="1042311"/>
    <lineage>
        <taxon>Eukaryota</taxon>
        <taxon>Fungi</taxon>
        <taxon>Dikarya</taxon>
        <taxon>Ascomycota</taxon>
        <taxon>Pezizomycotina</taxon>
        <taxon>Sordariomycetes</taxon>
        <taxon>Hypocreomycetidae</taxon>
        <taxon>Hypocreales</taxon>
        <taxon>Hypocreaceae</taxon>
        <taxon>Trichoderma</taxon>
    </lineage>
</organism>
<dbReference type="PANTHER" id="PTHR37792">
    <property type="entry name" value="RIBONUCLEASE MRP PROTEIN SUBUNIT RMP1"/>
    <property type="match status" value="1"/>
</dbReference>
<dbReference type="InterPro" id="IPR047205">
    <property type="entry name" value="RMP1"/>
</dbReference>
<evidence type="ECO:0000256" key="1">
    <source>
        <dbReference type="SAM" id="MobiDB-lite"/>
    </source>
</evidence>
<evidence type="ECO:0000313" key="3">
    <source>
        <dbReference type="EMBL" id="PTB38452.1"/>
    </source>
</evidence>
<feature type="region of interest" description="Disordered" evidence="1">
    <location>
        <begin position="59"/>
        <end position="79"/>
    </location>
</feature>
<dbReference type="STRING" id="1042311.A0A2T3Z0W2"/>
<proteinExistence type="predicted"/>
<dbReference type="Pfam" id="PF20945">
    <property type="entry name" value="RMP1"/>
    <property type="match status" value="1"/>
</dbReference>
<reference evidence="3 4" key="1">
    <citation type="submission" date="2016-07" db="EMBL/GenBank/DDBJ databases">
        <title>Multiple horizontal gene transfer events from other fungi enriched the ability of initially mycotrophic Trichoderma (Ascomycota) to feed on dead plant biomass.</title>
        <authorList>
            <consortium name="DOE Joint Genome Institute"/>
            <person name="Aerts A."/>
            <person name="Atanasova L."/>
            <person name="Chenthamara K."/>
            <person name="Zhang J."/>
            <person name="Grujic M."/>
            <person name="Henrissat B."/>
            <person name="Kuo A."/>
            <person name="Salamov A."/>
            <person name="Lipzen A."/>
            <person name="Labutti K."/>
            <person name="Barry K."/>
            <person name="Miao Y."/>
            <person name="Rahimi M.J."/>
            <person name="Shen Q."/>
            <person name="Grigoriev I.V."/>
            <person name="Kubicek C.P."/>
            <person name="Druzhinina I.S."/>
        </authorList>
    </citation>
    <scope>NUCLEOTIDE SEQUENCE [LARGE SCALE GENOMIC DNA]</scope>
    <source>
        <strain evidence="3 4">CBS 433.97</strain>
    </source>
</reference>
<evidence type="ECO:0000259" key="2">
    <source>
        <dbReference type="Pfam" id="PF20945"/>
    </source>
</evidence>
<dbReference type="PANTHER" id="PTHR37792:SF1">
    <property type="entry name" value="RIBONUCLEASE MRP PROTEIN SUBUNIT RMP1"/>
    <property type="match status" value="1"/>
</dbReference>
<accession>A0A2T3Z0W2</accession>
<evidence type="ECO:0000313" key="4">
    <source>
        <dbReference type="Proteomes" id="UP000240493"/>
    </source>
</evidence>
<dbReference type="Proteomes" id="UP000240493">
    <property type="component" value="Unassembled WGS sequence"/>
</dbReference>
<name>A0A2T3Z0W2_TRIA4</name>
<keyword evidence="4" id="KW-1185">Reference proteome</keyword>
<protein>
    <recommendedName>
        <fullName evidence="2">RNase MRP protein 1 RNA binding domain-containing protein</fullName>
    </recommendedName>
</protein>
<dbReference type="InterPro" id="IPR047204">
    <property type="entry name" value="RMP1_RBD"/>
</dbReference>
<dbReference type="GO" id="GO:0000466">
    <property type="term" value="P:maturation of 5.8S rRNA from tricistronic rRNA transcript (SSU-rRNA, 5.8S rRNA, LSU-rRNA)"/>
    <property type="evidence" value="ECO:0007669"/>
    <property type="project" value="TreeGrafter"/>
</dbReference>